<name>A0A8H6H7E8_9AGAR</name>
<dbReference type="EMBL" id="JACGCI010000217">
    <property type="protein sequence ID" value="KAF6741793.1"/>
    <property type="molecule type" value="Genomic_DNA"/>
</dbReference>
<proteinExistence type="predicted"/>
<comment type="caution">
    <text evidence="1">The sequence shown here is derived from an EMBL/GenBank/DDBJ whole genome shotgun (WGS) entry which is preliminary data.</text>
</comment>
<dbReference type="OrthoDB" id="3061378at2759"/>
<accession>A0A8H6H7E8</accession>
<evidence type="ECO:0000313" key="1">
    <source>
        <dbReference type="EMBL" id="KAF6741793.1"/>
    </source>
</evidence>
<organism evidence="1 2">
    <name type="scientific">Ephemerocybe angulata</name>
    <dbReference type="NCBI Taxonomy" id="980116"/>
    <lineage>
        <taxon>Eukaryota</taxon>
        <taxon>Fungi</taxon>
        <taxon>Dikarya</taxon>
        <taxon>Basidiomycota</taxon>
        <taxon>Agaricomycotina</taxon>
        <taxon>Agaricomycetes</taxon>
        <taxon>Agaricomycetidae</taxon>
        <taxon>Agaricales</taxon>
        <taxon>Agaricineae</taxon>
        <taxon>Psathyrellaceae</taxon>
        <taxon>Ephemerocybe</taxon>
    </lineage>
</organism>
<keyword evidence="2" id="KW-1185">Reference proteome</keyword>
<reference evidence="1 2" key="1">
    <citation type="submission" date="2020-07" db="EMBL/GenBank/DDBJ databases">
        <title>Comparative genomics of pyrophilous fungi reveals a link between fire events and developmental genes.</title>
        <authorList>
            <consortium name="DOE Joint Genome Institute"/>
            <person name="Steindorff A.S."/>
            <person name="Carver A."/>
            <person name="Calhoun S."/>
            <person name="Stillman K."/>
            <person name="Liu H."/>
            <person name="Lipzen A."/>
            <person name="Pangilinan J."/>
            <person name="Labutti K."/>
            <person name="Bruns T.D."/>
            <person name="Grigoriev I.V."/>
        </authorList>
    </citation>
    <scope>NUCLEOTIDE SEQUENCE [LARGE SCALE GENOMIC DNA]</scope>
    <source>
        <strain evidence="1 2">CBS 144469</strain>
    </source>
</reference>
<gene>
    <name evidence="1" type="ORF">DFP72DRAFT_861481</name>
</gene>
<dbReference type="Proteomes" id="UP000521943">
    <property type="component" value="Unassembled WGS sequence"/>
</dbReference>
<protein>
    <submittedName>
        <fullName evidence="1">Uncharacterized protein</fullName>
    </submittedName>
</protein>
<evidence type="ECO:0000313" key="2">
    <source>
        <dbReference type="Proteomes" id="UP000521943"/>
    </source>
</evidence>
<dbReference type="AlphaFoldDB" id="A0A8H6H7E8"/>
<sequence>MPYRYTVPYSLLERGMRGMPHKQPEQWSLKLLQEIEDVSDIEILPFGRWYDTAESDGLSSIVLRDGLLETPETAWAAERLHQALNLPGFKSIVNPARAPLGLVQALKGADGTYPIIPPRFGLHRKNGEPRMACFLMTGTVAESFILGNGYTSQPNSSGKTRTDKRLNIQPIFGEYQRAMAYIGASLHQPCVAYEFDNACISFITRRKDPERLTAFNKAVAPPAIPLNASSTPSSLPLPLRSMTRGPQPFHLGACDNDRLGVHAVNMDFPVALRFETTIPVFDATNPLLCFNKDREALWEDLFRLPLYHGEIPATALVTVGYTAAVDEAEGTSSPPLLSLGLQFVVIHLLRT</sequence>